<keyword evidence="3 6" id="KW-0547">Nucleotide-binding</keyword>
<evidence type="ECO:0000256" key="6">
    <source>
        <dbReference type="HAMAP-Rule" id="MF_00020"/>
    </source>
</evidence>
<reference evidence="9" key="1">
    <citation type="submission" date="2017-09" db="EMBL/GenBank/DDBJ databases">
        <title>Depth-based differentiation of microbial function through sediment-hosted aquifers and enrichment of novel symbionts in the deep terrestrial subsurface.</title>
        <authorList>
            <person name="Probst A.J."/>
            <person name="Ladd B."/>
            <person name="Jarett J.K."/>
            <person name="Geller-Mcgrath D.E."/>
            <person name="Sieber C.M.K."/>
            <person name="Emerson J.B."/>
            <person name="Anantharaman K."/>
            <person name="Thomas B.C."/>
            <person name="Malmstrom R."/>
            <person name="Stieglmeier M."/>
            <person name="Klingl A."/>
            <person name="Woyke T."/>
            <person name="Ryan C.M."/>
            <person name="Banfield J.F."/>
        </authorList>
    </citation>
    <scope>NUCLEOTIDE SEQUENCE [LARGE SCALE GENOMIC DNA]</scope>
</reference>
<dbReference type="Gene3D" id="3.30.420.40">
    <property type="match status" value="2"/>
</dbReference>
<feature type="binding site" evidence="6">
    <location>
        <begin position="329"/>
        <end position="333"/>
    </location>
    <ligand>
        <name>ATP</name>
        <dbReference type="ChEBI" id="CHEBI:30616"/>
    </ligand>
</feature>
<dbReference type="GO" id="GO:0005737">
    <property type="term" value="C:cytoplasm"/>
    <property type="evidence" value="ECO:0007669"/>
    <property type="project" value="UniProtKB-SubCell"/>
</dbReference>
<name>A0A2M7SA35_9BACT</name>
<feature type="binding site" evidence="6">
    <location>
        <position position="383"/>
    </location>
    <ligand>
        <name>Mg(2+)</name>
        <dbReference type="ChEBI" id="CHEBI:18420"/>
    </ligand>
</feature>
<comment type="subcellular location">
    <subcellularLocation>
        <location evidence="6">Cytoplasm</location>
    </subcellularLocation>
</comment>
<dbReference type="NCBIfam" id="TIGR00016">
    <property type="entry name" value="ackA"/>
    <property type="match status" value="1"/>
</dbReference>
<protein>
    <recommendedName>
        <fullName evidence="6">Acetate kinase</fullName>
        <ecNumber evidence="6">2.7.2.1</ecNumber>
    </recommendedName>
    <alternativeName>
        <fullName evidence="6">Acetokinase</fullName>
    </alternativeName>
</protein>
<dbReference type="Pfam" id="PF00871">
    <property type="entry name" value="Acetate_kinase"/>
    <property type="match status" value="1"/>
</dbReference>
<keyword evidence="2 6" id="KW-0808">Transferase</keyword>
<dbReference type="SUPFAM" id="SSF53067">
    <property type="entry name" value="Actin-like ATPase domain"/>
    <property type="match status" value="2"/>
</dbReference>
<feature type="site" description="Transition state stabilizer" evidence="6">
    <location>
        <position position="179"/>
    </location>
</feature>
<comment type="function">
    <text evidence="6">Catalyzes the formation of acetyl phosphate from acetate and ATP. Can also catalyze the reverse reaction.</text>
</comment>
<dbReference type="InterPro" id="IPR023865">
    <property type="entry name" value="Aliphatic_acid_kinase_CS"/>
</dbReference>
<comment type="similarity">
    <text evidence="1 6 7">Belongs to the acetokinase family.</text>
</comment>
<dbReference type="PROSITE" id="PS01075">
    <property type="entry name" value="ACETATE_KINASE_1"/>
    <property type="match status" value="1"/>
</dbReference>
<evidence type="ECO:0000256" key="4">
    <source>
        <dbReference type="ARBA" id="ARBA00022777"/>
    </source>
</evidence>
<feature type="site" description="Transition state stabilizer" evidence="6">
    <location>
        <position position="240"/>
    </location>
</feature>
<feature type="binding site" evidence="6">
    <location>
        <position position="90"/>
    </location>
    <ligand>
        <name>substrate</name>
    </ligand>
</feature>
<comment type="subunit">
    <text evidence="6">Homodimer.</text>
</comment>
<dbReference type="HAMAP" id="MF_00020">
    <property type="entry name" value="Acetate_kinase"/>
    <property type="match status" value="1"/>
</dbReference>
<feature type="binding site" evidence="6">
    <location>
        <begin position="281"/>
        <end position="283"/>
    </location>
    <ligand>
        <name>ATP</name>
        <dbReference type="ChEBI" id="CHEBI:30616"/>
    </ligand>
</feature>
<evidence type="ECO:0000256" key="5">
    <source>
        <dbReference type="ARBA" id="ARBA00022840"/>
    </source>
</evidence>
<dbReference type="GO" id="GO:0000287">
    <property type="term" value="F:magnesium ion binding"/>
    <property type="evidence" value="ECO:0007669"/>
    <property type="project" value="UniProtKB-UniRule"/>
</dbReference>
<evidence type="ECO:0000256" key="7">
    <source>
        <dbReference type="RuleBase" id="RU003835"/>
    </source>
</evidence>
<sequence>MKILVINCGSSSIKYRLFEMPERKLLAKGVLEKIGEEKSLLKHSAGSGEQKIEQNVPDHLKGMELILSALTDKKTGVIKSASEISAVGHRVVHGGDEYSGSVKIDAGVIKTVEKFSDLAPLHNPPNLAGIRAAMEAMPGIPQVAAFDTAFHQTMPRTAYMYAIPYELYEKYKIRRYGFHGTSHRFVARRFAELAGKNKYSVNAITCHLGNGSSITAVRGGRSVDTSMGFTPLEGSVMGTRSGDIDPSIGFYLIRKGYSVDEIDNILNKKSGLLGLSGAGNDMRTILQKAKEGDDRAELAVDVLCYRIKKYIGAYSAALGRVDALIFTGGIGENAVEVRKRACSGLENIGIILDEKKNSEVTGKEGIISSKNSKTQVWVIPTDEETRIAVDTFELTTDIRLIG</sequence>
<comment type="pathway">
    <text evidence="6">Metabolic intermediate biosynthesis; acetyl-CoA biosynthesis; acetyl-CoA from acetate: step 1/2.</text>
</comment>
<evidence type="ECO:0000256" key="3">
    <source>
        <dbReference type="ARBA" id="ARBA00022741"/>
    </source>
</evidence>
<dbReference type="PANTHER" id="PTHR21060">
    <property type="entry name" value="ACETATE KINASE"/>
    <property type="match status" value="1"/>
</dbReference>
<evidence type="ECO:0000256" key="1">
    <source>
        <dbReference type="ARBA" id="ARBA00008748"/>
    </source>
</evidence>
<dbReference type="InterPro" id="IPR043129">
    <property type="entry name" value="ATPase_NBD"/>
</dbReference>
<evidence type="ECO:0000313" key="8">
    <source>
        <dbReference type="EMBL" id="PIZ16329.1"/>
    </source>
</evidence>
<feature type="binding site" evidence="6">
    <location>
        <position position="14"/>
    </location>
    <ligand>
        <name>ATP</name>
        <dbReference type="ChEBI" id="CHEBI:30616"/>
    </ligand>
</feature>
<dbReference type="InterPro" id="IPR000890">
    <property type="entry name" value="Aliphatic_acid_kin_short-chain"/>
</dbReference>
<keyword evidence="6" id="KW-0479">Metal-binding</keyword>
<accession>A0A2M7SA35</accession>
<dbReference type="EMBL" id="PFMR01000194">
    <property type="protein sequence ID" value="PIZ16329.1"/>
    <property type="molecule type" value="Genomic_DNA"/>
</dbReference>
<comment type="catalytic activity">
    <reaction evidence="6">
        <text>acetate + ATP = acetyl phosphate + ADP</text>
        <dbReference type="Rhea" id="RHEA:11352"/>
        <dbReference type="ChEBI" id="CHEBI:22191"/>
        <dbReference type="ChEBI" id="CHEBI:30089"/>
        <dbReference type="ChEBI" id="CHEBI:30616"/>
        <dbReference type="ChEBI" id="CHEBI:456216"/>
        <dbReference type="EC" id="2.7.2.1"/>
    </reaction>
</comment>
<dbReference type="GO" id="GO:0008776">
    <property type="term" value="F:acetate kinase activity"/>
    <property type="evidence" value="ECO:0007669"/>
    <property type="project" value="UniProtKB-UniRule"/>
</dbReference>
<dbReference type="PROSITE" id="PS01076">
    <property type="entry name" value="ACETATE_KINASE_2"/>
    <property type="match status" value="1"/>
</dbReference>
<evidence type="ECO:0000256" key="2">
    <source>
        <dbReference type="ARBA" id="ARBA00022679"/>
    </source>
</evidence>
<keyword evidence="6" id="KW-0460">Magnesium</keyword>
<comment type="caution">
    <text evidence="8">The sequence shown here is derived from an EMBL/GenBank/DDBJ whole genome shotgun (WGS) entry which is preliminary data.</text>
</comment>
<gene>
    <name evidence="6" type="primary">ackA</name>
    <name evidence="8" type="ORF">COY52_07400</name>
</gene>
<dbReference type="PANTHER" id="PTHR21060:SF15">
    <property type="entry name" value="ACETATE KINASE-RELATED"/>
    <property type="match status" value="1"/>
</dbReference>
<dbReference type="GO" id="GO:0005524">
    <property type="term" value="F:ATP binding"/>
    <property type="evidence" value="ECO:0007669"/>
    <property type="project" value="UniProtKB-KW"/>
</dbReference>
<dbReference type="PIRSF" id="PIRSF000722">
    <property type="entry name" value="Acetate_prop_kin"/>
    <property type="match status" value="1"/>
</dbReference>
<keyword evidence="4 6" id="KW-0418">Kinase</keyword>
<feature type="binding site" evidence="6">
    <location>
        <begin position="207"/>
        <end position="211"/>
    </location>
    <ligand>
        <name>ATP</name>
        <dbReference type="ChEBI" id="CHEBI:30616"/>
    </ligand>
</feature>
<keyword evidence="6" id="KW-0963">Cytoplasm</keyword>
<dbReference type="InterPro" id="IPR004372">
    <property type="entry name" value="Ac/propionate_kinase"/>
</dbReference>
<dbReference type="AlphaFoldDB" id="A0A2M7SA35"/>
<evidence type="ECO:0000313" key="9">
    <source>
        <dbReference type="Proteomes" id="UP000229307"/>
    </source>
</evidence>
<organism evidence="8 9">
    <name type="scientific">Candidatus Desantisbacteria bacterium CG_4_10_14_0_8_um_filter_48_22</name>
    <dbReference type="NCBI Taxonomy" id="1974543"/>
    <lineage>
        <taxon>Bacteria</taxon>
        <taxon>Candidatus Desantisiibacteriota</taxon>
    </lineage>
</organism>
<feature type="active site" description="Proton donor/acceptor" evidence="6">
    <location>
        <position position="147"/>
    </location>
</feature>
<dbReference type="GO" id="GO:0006085">
    <property type="term" value="P:acetyl-CoA biosynthetic process"/>
    <property type="evidence" value="ECO:0007669"/>
    <property type="project" value="UniProtKB-UniRule"/>
</dbReference>
<keyword evidence="5 6" id="KW-0067">ATP-binding</keyword>
<dbReference type="GO" id="GO:0006083">
    <property type="term" value="P:acetate metabolic process"/>
    <property type="evidence" value="ECO:0007669"/>
    <property type="project" value="TreeGrafter"/>
</dbReference>
<dbReference type="UniPathway" id="UPA00340">
    <property type="reaction ID" value="UER00458"/>
</dbReference>
<dbReference type="EC" id="2.7.2.1" evidence="6"/>
<comment type="cofactor">
    <cofactor evidence="6">
        <name>Mg(2+)</name>
        <dbReference type="ChEBI" id="CHEBI:18420"/>
    </cofactor>
    <cofactor evidence="6">
        <name>Mn(2+)</name>
        <dbReference type="ChEBI" id="CHEBI:29035"/>
    </cofactor>
    <text evidence="6">Mg(2+). Can also accept Mn(2+).</text>
</comment>
<proteinExistence type="inferred from homology"/>
<dbReference type="CDD" id="cd24010">
    <property type="entry name" value="ASKHA_NBD_AcK_PK"/>
    <property type="match status" value="1"/>
</dbReference>
<dbReference type="PRINTS" id="PR00471">
    <property type="entry name" value="ACETATEKNASE"/>
</dbReference>
<dbReference type="Proteomes" id="UP000229307">
    <property type="component" value="Unassembled WGS sequence"/>
</dbReference>
<feature type="binding site" evidence="6">
    <location>
        <position position="7"/>
    </location>
    <ligand>
        <name>Mg(2+)</name>
        <dbReference type="ChEBI" id="CHEBI:18420"/>
    </ligand>
</feature>